<dbReference type="Proteomes" id="UP001152320">
    <property type="component" value="Chromosome 11"/>
</dbReference>
<keyword evidence="3 8" id="KW-0732">Signal</keyword>
<dbReference type="GO" id="GO:0005886">
    <property type="term" value="C:plasma membrane"/>
    <property type="evidence" value="ECO:0007669"/>
    <property type="project" value="TreeGrafter"/>
</dbReference>
<dbReference type="Pfam" id="PF01822">
    <property type="entry name" value="WSC"/>
    <property type="match status" value="2"/>
</dbReference>
<feature type="signal peptide" evidence="8">
    <location>
        <begin position="1"/>
        <end position="20"/>
    </location>
</feature>
<keyword evidence="11" id="KW-1185">Reference proteome</keyword>
<dbReference type="InterPro" id="IPR051836">
    <property type="entry name" value="Kremen_rcpt"/>
</dbReference>
<reference evidence="10" key="1">
    <citation type="submission" date="2021-10" db="EMBL/GenBank/DDBJ databases">
        <title>Tropical sea cucumber genome reveals ecological adaptation and Cuvierian tubules defense mechanism.</title>
        <authorList>
            <person name="Chen T."/>
        </authorList>
    </citation>
    <scope>NUCLEOTIDE SEQUENCE</scope>
    <source>
        <strain evidence="10">Nanhai2018</strain>
        <tissue evidence="10">Muscle</tissue>
    </source>
</reference>
<name>A0A9Q1H5F2_HOLLE</name>
<sequence length="323" mass="37315">MERKTLIMWLTNLLLYGVLQQWTPVFSDLYVGCYQVKITETFMKPSWRDTSNMTRSLCGHHCSSKNFTNYALQYKFNCYCSTNQSVFTQYGRVSGDRCNQLCPGVPKCGGKDVSAVYEGTHFHSCYRVGLDFQWPFGGFVENLTKPICLRICKYNFQYRYTALKDGNNCFCGIELPTQPRIDDSDCLISGIPCQGEEKCGGTKEVIAVWKIGENSTRYLEDVDKVSEEESQSIIDYFSEHLVWTVVATFILGFTLSVLCSCCRETYFVRSRISKLKRSIRRKRSQAKIRSLINYKDENFLRRSMHFIQELGEVITMTDYIADT</sequence>
<evidence type="ECO:0000256" key="1">
    <source>
        <dbReference type="ARBA" id="ARBA00004167"/>
    </source>
</evidence>
<dbReference type="SMART" id="SM00321">
    <property type="entry name" value="WSC"/>
    <property type="match status" value="1"/>
</dbReference>
<dbReference type="PANTHER" id="PTHR24269">
    <property type="entry name" value="KREMEN PROTEIN"/>
    <property type="match status" value="1"/>
</dbReference>
<comment type="subcellular location">
    <subcellularLocation>
        <location evidence="1">Membrane</location>
        <topology evidence="1">Single-pass membrane protein</topology>
    </subcellularLocation>
</comment>
<gene>
    <name evidence="10" type="ORF">HOLleu_23153</name>
</gene>
<accession>A0A9Q1H5F2</accession>
<feature type="transmembrane region" description="Helical" evidence="7">
    <location>
        <begin position="241"/>
        <end position="262"/>
    </location>
</feature>
<keyword evidence="5 7" id="KW-0472">Membrane</keyword>
<evidence type="ECO:0000256" key="6">
    <source>
        <dbReference type="ARBA" id="ARBA00023180"/>
    </source>
</evidence>
<evidence type="ECO:0000256" key="3">
    <source>
        <dbReference type="ARBA" id="ARBA00022729"/>
    </source>
</evidence>
<evidence type="ECO:0000256" key="7">
    <source>
        <dbReference type="SAM" id="Phobius"/>
    </source>
</evidence>
<comment type="caution">
    <text evidence="10">The sequence shown here is derived from an EMBL/GenBank/DDBJ whole genome shotgun (WGS) entry which is preliminary data.</text>
</comment>
<evidence type="ECO:0000256" key="2">
    <source>
        <dbReference type="ARBA" id="ARBA00022692"/>
    </source>
</evidence>
<dbReference type="EMBL" id="JAIZAY010000011">
    <property type="protein sequence ID" value="KAJ8033031.1"/>
    <property type="molecule type" value="Genomic_DNA"/>
</dbReference>
<evidence type="ECO:0000259" key="9">
    <source>
        <dbReference type="PROSITE" id="PS51212"/>
    </source>
</evidence>
<feature type="domain" description="WSC" evidence="9">
    <location>
        <begin position="27"/>
        <end position="120"/>
    </location>
</feature>
<dbReference type="InterPro" id="IPR002889">
    <property type="entry name" value="WSC_carb-bd"/>
</dbReference>
<keyword evidence="2 7" id="KW-0812">Transmembrane</keyword>
<keyword evidence="4 7" id="KW-1133">Transmembrane helix</keyword>
<dbReference type="PANTHER" id="PTHR24269:SF16">
    <property type="entry name" value="PROTEIN SLG1"/>
    <property type="match status" value="1"/>
</dbReference>
<organism evidence="10 11">
    <name type="scientific">Holothuria leucospilota</name>
    <name type="common">Black long sea cucumber</name>
    <name type="synonym">Mertensiothuria leucospilota</name>
    <dbReference type="NCBI Taxonomy" id="206669"/>
    <lineage>
        <taxon>Eukaryota</taxon>
        <taxon>Metazoa</taxon>
        <taxon>Echinodermata</taxon>
        <taxon>Eleutherozoa</taxon>
        <taxon>Echinozoa</taxon>
        <taxon>Holothuroidea</taxon>
        <taxon>Aspidochirotacea</taxon>
        <taxon>Aspidochirotida</taxon>
        <taxon>Holothuriidae</taxon>
        <taxon>Holothuria</taxon>
    </lineage>
</organism>
<keyword evidence="6" id="KW-0325">Glycoprotein</keyword>
<protein>
    <recommendedName>
        <fullName evidence="9">WSC domain-containing protein</fullName>
    </recommendedName>
</protein>
<evidence type="ECO:0000256" key="8">
    <source>
        <dbReference type="SAM" id="SignalP"/>
    </source>
</evidence>
<dbReference type="PROSITE" id="PS51212">
    <property type="entry name" value="WSC"/>
    <property type="match status" value="1"/>
</dbReference>
<feature type="chain" id="PRO_5040284236" description="WSC domain-containing protein" evidence="8">
    <location>
        <begin position="21"/>
        <end position="323"/>
    </location>
</feature>
<evidence type="ECO:0000313" key="10">
    <source>
        <dbReference type="EMBL" id="KAJ8033031.1"/>
    </source>
</evidence>
<evidence type="ECO:0000313" key="11">
    <source>
        <dbReference type="Proteomes" id="UP001152320"/>
    </source>
</evidence>
<evidence type="ECO:0000256" key="4">
    <source>
        <dbReference type="ARBA" id="ARBA00022989"/>
    </source>
</evidence>
<dbReference type="OrthoDB" id="2019572at2759"/>
<evidence type="ECO:0000256" key="5">
    <source>
        <dbReference type="ARBA" id="ARBA00023136"/>
    </source>
</evidence>
<dbReference type="AlphaFoldDB" id="A0A9Q1H5F2"/>
<proteinExistence type="predicted"/>